<evidence type="ECO:0000313" key="2">
    <source>
        <dbReference type="Proteomes" id="UP001348369"/>
    </source>
</evidence>
<keyword evidence="2" id="KW-1185">Reference proteome</keyword>
<dbReference type="EMBL" id="CP109109">
    <property type="protein sequence ID" value="WSB96289.1"/>
    <property type="molecule type" value="Genomic_DNA"/>
</dbReference>
<reference evidence="1" key="1">
    <citation type="submission" date="2022-10" db="EMBL/GenBank/DDBJ databases">
        <title>The complete genomes of actinobacterial strains from the NBC collection.</title>
        <authorList>
            <person name="Joergensen T.S."/>
            <person name="Alvarez Arevalo M."/>
            <person name="Sterndorff E.B."/>
            <person name="Faurdal D."/>
            <person name="Vuksanovic O."/>
            <person name="Mourched A.-S."/>
            <person name="Charusanti P."/>
            <person name="Shaw S."/>
            <person name="Blin K."/>
            <person name="Weber T."/>
        </authorList>
    </citation>
    <scope>NUCLEOTIDE SEQUENCE</scope>
    <source>
        <strain evidence="1">NBC 01771</strain>
    </source>
</reference>
<sequence>MKELAGKLAALDPDAGAALQVIAYFDRLVEGRAGLESLVRGAAVLSGCPARLVDDGRGVRIRVDADGVRQDHAGPVLSSWMSAPLVPGGAPAVWLESAGPPDGVHAMVLERTAAAARVVLDRTRGRAPLAGPAADPASVEVLLDASAPEHARWRAAGRLGLRNVALARVVAPAGDVPVIEAVRVRDARPPLSAGRRAGVGPAVPVLELPASAAAARTALRFTAEGTDQDPGPRTVYADELGGLALLAGSVGPDTEPIPDVRALDRAVAAAPWAAGTLHTVAYATSLRAAAAELNMHHSTLQDRLAQAEHWLGWPVHDPRGRLRLQLALALWRLHRNLHL</sequence>
<protein>
    <submittedName>
        <fullName evidence="1">Helix-turn-helix domain-containing protein</fullName>
    </submittedName>
</protein>
<organism evidence="1 2">
    <name type="scientific">Streptomyces scopuliridis</name>
    <dbReference type="NCBI Taxonomy" id="452529"/>
    <lineage>
        <taxon>Bacteria</taxon>
        <taxon>Bacillati</taxon>
        <taxon>Actinomycetota</taxon>
        <taxon>Actinomycetes</taxon>
        <taxon>Kitasatosporales</taxon>
        <taxon>Streptomycetaceae</taxon>
        <taxon>Streptomyces</taxon>
    </lineage>
</organism>
<accession>A0ACD4ZDQ5</accession>
<gene>
    <name evidence="1" type="ORF">OG835_04285</name>
</gene>
<dbReference type="Proteomes" id="UP001348369">
    <property type="component" value="Chromosome"/>
</dbReference>
<evidence type="ECO:0000313" key="1">
    <source>
        <dbReference type="EMBL" id="WSB96289.1"/>
    </source>
</evidence>
<name>A0ACD4ZDQ5_9ACTN</name>
<proteinExistence type="predicted"/>